<dbReference type="InterPro" id="IPR038570">
    <property type="entry name" value="HicA_sf"/>
</dbReference>
<dbReference type="Proteomes" id="UP000216475">
    <property type="component" value="Unassembled WGS sequence"/>
</dbReference>
<keyword evidence="4" id="KW-0255">Endonuclease</keyword>
<dbReference type="GO" id="GO:0003729">
    <property type="term" value="F:mRNA binding"/>
    <property type="evidence" value="ECO:0007669"/>
    <property type="project" value="InterPro"/>
</dbReference>
<evidence type="ECO:0000256" key="7">
    <source>
        <dbReference type="ARBA" id="ARBA00023016"/>
    </source>
</evidence>
<evidence type="ECO:0000256" key="5">
    <source>
        <dbReference type="ARBA" id="ARBA00022801"/>
    </source>
</evidence>
<evidence type="ECO:0000256" key="6">
    <source>
        <dbReference type="ARBA" id="ARBA00022884"/>
    </source>
</evidence>
<comment type="similarity">
    <text evidence="1">Belongs to the HicA mRNA interferase family.</text>
</comment>
<feature type="signal peptide" evidence="8">
    <location>
        <begin position="1"/>
        <end position="30"/>
    </location>
</feature>
<dbReference type="RefSeq" id="WP_095269379.1">
    <property type="nucleotide sequence ID" value="NZ_NPBH01000022.1"/>
</dbReference>
<dbReference type="GO" id="GO:0004519">
    <property type="term" value="F:endonuclease activity"/>
    <property type="evidence" value="ECO:0007669"/>
    <property type="project" value="UniProtKB-KW"/>
</dbReference>
<evidence type="ECO:0000313" key="9">
    <source>
        <dbReference type="EMBL" id="PAE08299.1"/>
    </source>
</evidence>
<dbReference type="PANTHER" id="PTHR34873:SF3">
    <property type="entry name" value="ADDICTION MODULE TOXIN, HICA FAMILY"/>
    <property type="match status" value="1"/>
</dbReference>
<evidence type="ECO:0000256" key="1">
    <source>
        <dbReference type="ARBA" id="ARBA00006620"/>
    </source>
</evidence>
<sequence>MKKLKSLSIVLLSFAVFSTVLFTAGNQAQAASKPQMITKGPSIQSLTPVIKAEIPWGNGVANAKTVIKFLKSKGFKVVSQKGSHVKLKGLNGKTTIVPSHGSKDIPKGTLKSILQQAGIKKK</sequence>
<dbReference type="AlphaFoldDB" id="A0A268HEJ5"/>
<gene>
    <name evidence="9" type="ORF">CHI12_06810</name>
</gene>
<proteinExistence type="inferred from homology"/>
<evidence type="ECO:0000256" key="3">
    <source>
        <dbReference type="ARBA" id="ARBA00022722"/>
    </source>
</evidence>
<feature type="chain" id="PRO_5013170712" description="Type II toxin-antitoxin system HicA family toxin" evidence="8">
    <location>
        <begin position="31"/>
        <end position="122"/>
    </location>
</feature>
<name>A0A268HEJ5_9BACI</name>
<evidence type="ECO:0000256" key="2">
    <source>
        <dbReference type="ARBA" id="ARBA00022649"/>
    </source>
</evidence>
<evidence type="ECO:0000256" key="8">
    <source>
        <dbReference type="SAM" id="SignalP"/>
    </source>
</evidence>
<keyword evidence="8" id="KW-0732">Signal</keyword>
<evidence type="ECO:0000313" key="10">
    <source>
        <dbReference type="Proteomes" id="UP000216475"/>
    </source>
</evidence>
<dbReference type="GO" id="GO:0016787">
    <property type="term" value="F:hydrolase activity"/>
    <property type="evidence" value="ECO:0007669"/>
    <property type="project" value="UniProtKB-KW"/>
</dbReference>
<evidence type="ECO:0000256" key="4">
    <source>
        <dbReference type="ARBA" id="ARBA00022759"/>
    </source>
</evidence>
<accession>A0A268HEJ5</accession>
<dbReference type="Gene3D" id="3.30.920.30">
    <property type="entry name" value="Hypothetical protein"/>
    <property type="match status" value="1"/>
</dbReference>
<dbReference type="EMBL" id="NPBH01000022">
    <property type="protein sequence ID" value="PAE08299.1"/>
    <property type="molecule type" value="Genomic_DNA"/>
</dbReference>
<dbReference type="InterPro" id="IPR012933">
    <property type="entry name" value="HicA_mRNA_interferase"/>
</dbReference>
<dbReference type="PANTHER" id="PTHR34873">
    <property type="entry name" value="SSR1766 PROTEIN"/>
    <property type="match status" value="1"/>
</dbReference>
<comment type="caution">
    <text evidence="9">The sequence shown here is derived from an EMBL/GenBank/DDBJ whole genome shotgun (WGS) entry which is preliminary data.</text>
</comment>
<reference evidence="9 10" key="1">
    <citation type="submission" date="2017-07" db="EMBL/GenBank/DDBJ databases">
        <title>Isolation and whole genome analysis of endospore-forming bacteria from heroin.</title>
        <authorList>
            <person name="Kalinowski J."/>
            <person name="Ahrens B."/>
            <person name="Al-Dilaimi A."/>
            <person name="Winkler A."/>
            <person name="Wibberg D."/>
            <person name="Schleenbecker U."/>
            <person name="Ruckert C."/>
            <person name="Wolfel R."/>
            <person name="Grass G."/>
        </authorList>
    </citation>
    <scope>NUCLEOTIDE SEQUENCE [LARGE SCALE GENOMIC DNA]</scope>
    <source>
        <strain evidence="9 10">7509</strain>
    </source>
</reference>
<dbReference type="Pfam" id="PF07927">
    <property type="entry name" value="HicA_toxin"/>
    <property type="match status" value="1"/>
</dbReference>
<organism evidence="9 10">
    <name type="scientific">Terribacillus saccharophilus</name>
    <dbReference type="NCBI Taxonomy" id="361277"/>
    <lineage>
        <taxon>Bacteria</taxon>
        <taxon>Bacillati</taxon>
        <taxon>Bacillota</taxon>
        <taxon>Bacilli</taxon>
        <taxon>Bacillales</taxon>
        <taxon>Bacillaceae</taxon>
        <taxon>Terribacillus</taxon>
    </lineage>
</organism>
<dbReference type="SUPFAM" id="SSF54786">
    <property type="entry name" value="YcfA/nrd intein domain"/>
    <property type="match status" value="1"/>
</dbReference>
<keyword evidence="5" id="KW-0378">Hydrolase</keyword>
<evidence type="ECO:0008006" key="11">
    <source>
        <dbReference type="Google" id="ProtNLM"/>
    </source>
</evidence>
<keyword evidence="6" id="KW-0694">RNA-binding</keyword>
<keyword evidence="7" id="KW-0346">Stress response</keyword>
<keyword evidence="2" id="KW-1277">Toxin-antitoxin system</keyword>
<protein>
    <recommendedName>
        <fullName evidence="11">Type II toxin-antitoxin system HicA family toxin</fullName>
    </recommendedName>
</protein>
<keyword evidence="3" id="KW-0540">Nuclease</keyword>